<keyword evidence="2" id="KW-0812">Transmembrane</keyword>
<dbReference type="Proteomes" id="UP001501231">
    <property type="component" value="Unassembled WGS sequence"/>
</dbReference>
<feature type="region of interest" description="Disordered" evidence="1">
    <location>
        <begin position="218"/>
        <end position="254"/>
    </location>
</feature>
<keyword evidence="2" id="KW-1133">Transmembrane helix</keyword>
<dbReference type="RefSeq" id="WP_344587844.1">
    <property type="nucleotide sequence ID" value="NZ_BAAARW010000005.1"/>
</dbReference>
<keyword evidence="4" id="KW-1185">Reference proteome</keyword>
<evidence type="ECO:0000256" key="2">
    <source>
        <dbReference type="SAM" id="Phobius"/>
    </source>
</evidence>
<organism evidence="3 4">
    <name type="scientific">Actinomadura vinacea</name>
    <dbReference type="NCBI Taxonomy" id="115336"/>
    <lineage>
        <taxon>Bacteria</taxon>
        <taxon>Bacillati</taxon>
        <taxon>Actinomycetota</taxon>
        <taxon>Actinomycetes</taxon>
        <taxon>Streptosporangiales</taxon>
        <taxon>Thermomonosporaceae</taxon>
        <taxon>Actinomadura</taxon>
    </lineage>
</organism>
<reference evidence="3 4" key="1">
    <citation type="journal article" date="2019" name="Int. J. Syst. Evol. Microbiol.">
        <title>The Global Catalogue of Microorganisms (GCM) 10K type strain sequencing project: providing services to taxonomists for standard genome sequencing and annotation.</title>
        <authorList>
            <consortium name="The Broad Institute Genomics Platform"/>
            <consortium name="The Broad Institute Genome Sequencing Center for Infectious Disease"/>
            <person name="Wu L."/>
            <person name="Ma J."/>
        </authorList>
    </citation>
    <scope>NUCLEOTIDE SEQUENCE [LARGE SCALE GENOMIC DNA]</scope>
    <source>
        <strain evidence="3 4">JCM 3325</strain>
    </source>
</reference>
<feature type="compositionally biased region" description="Gly residues" evidence="1">
    <location>
        <begin position="221"/>
        <end position="254"/>
    </location>
</feature>
<feature type="transmembrane region" description="Helical" evidence="2">
    <location>
        <begin position="96"/>
        <end position="118"/>
    </location>
</feature>
<feature type="compositionally biased region" description="Basic and acidic residues" evidence="1">
    <location>
        <begin position="19"/>
        <end position="31"/>
    </location>
</feature>
<comment type="caution">
    <text evidence="3">The sequence shown here is derived from an EMBL/GenBank/DDBJ whole genome shotgun (WGS) entry which is preliminary data.</text>
</comment>
<feature type="compositionally biased region" description="Low complexity" evidence="1">
    <location>
        <begin position="1"/>
        <end position="18"/>
    </location>
</feature>
<name>A0ABN3IML9_9ACTN</name>
<protein>
    <recommendedName>
        <fullName evidence="5">Cell division protein FtsL</fullName>
    </recommendedName>
</protein>
<evidence type="ECO:0000313" key="4">
    <source>
        <dbReference type="Proteomes" id="UP001501231"/>
    </source>
</evidence>
<proteinExistence type="predicted"/>
<gene>
    <name evidence="3" type="ORF">GCM10010191_15110</name>
</gene>
<sequence length="254" mass="25173">MTTTTRRPPGATPSTPSRARPDRKGRGRPADGDEGSTVPLKEVPLKEKAPAKGTSDAAVKAAPVASKGRTRPAPAAKGEAAERRAARPAAPPRTPFVLLICGLLGGALVSLLLLNTVLAEDAFTMTRLQQSNKLLGQQREALQEEIAREESPERVAQKAEALGMQRPTRLAFIDGDTGRLIGGTVRPVPHVSAAAAGAAGVVGVPGAIVPGDGVPVASTGGPAGGRPGAGAGTAPGTGAGAGARPGAGTGAGTP</sequence>
<accession>A0ABN3IML9</accession>
<dbReference type="EMBL" id="BAAARW010000005">
    <property type="protein sequence ID" value="GAA2407688.1"/>
    <property type="molecule type" value="Genomic_DNA"/>
</dbReference>
<evidence type="ECO:0008006" key="5">
    <source>
        <dbReference type="Google" id="ProtNLM"/>
    </source>
</evidence>
<keyword evidence="2" id="KW-0472">Membrane</keyword>
<feature type="region of interest" description="Disordered" evidence="1">
    <location>
        <begin position="1"/>
        <end position="89"/>
    </location>
</feature>
<evidence type="ECO:0000313" key="3">
    <source>
        <dbReference type="EMBL" id="GAA2407688.1"/>
    </source>
</evidence>
<evidence type="ECO:0000256" key="1">
    <source>
        <dbReference type="SAM" id="MobiDB-lite"/>
    </source>
</evidence>